<evidence type="ECO:0000256" key="5">
    <source>
        <dbReference type="ARBA" id="ARBA00022729"/>
    </source>
</evidence>
<feature type="compositionally biased region" description="Polar residues" evidence="10">
    <location>
        <begin position="299"/>
        <end position="309"/>
    </location>
</feature>
<evidence type="ECO:0000256" key="9">
    <source>
        <dbReference type="PROSITE-ProRule" id="PRU00433"/>
    </source>
</evidence>
<evidence type="ECO:0000256" key="11">
    <source>
        <dbReference type="SAM" id="Phobius"/>
    </source>
</evidence>
<feature type="chain" id="PRO_5046191892" evidence="12">
    <location>
        <begin position="24"/>
        <end position="459"/>
    </location>
</feature>
<evidence type="ECO:0000256" key="12">
    <source>
        <dbReference type="SAM" id="SignalP"/>
    </source>
</evidence>
<gene>
    <name evidence="14" type="ORF">LLY24_09965</name>
</gene>
<reference evidence="14" key="1">
    <citation type="submission" date="2021-11" db="EMBL/GenBank/DDBJ databases">
        <title>Halomonas sp., isolated from a coastal aquaculture zone in Dongshan Bay.</title>
        <authorList>
            <person name="Lin W."/>
        </authorList>
    </citation>
    <scope>NUCLEOTIDE SEQUENCE</scope>
    <source>
        <strain evidence="14">Yzlin-01</strain>
    </source>
</reference>
<keyword evidence="4 9" id="KW-0479">Metal-binding</keyword>
<comment type="caution">
    <text evidence="14">The sequence shown here is derived from an EMBL/GenBank/DDBJ whole genome shotgun (WGS) entry which is preliminary data.</text>
</comment>
<evidence type="ECO:0000256" key="6">
    <source>
        <dbReference type="ARBA" id="ARBA00022737"/>
    </source>
</evidence>
<dbReference type="Pfam" id="PF00034">
    <property type="entry name" value="Cytochrom_C"/>
    <property type="match status" value="1"/>
</dbReference>
<keyword evidence="15" id="KW-1185">Reference proteome</keyword>
<name>A0ABT2EDK7_9GAMM</name>
<keyword evidence="7 9" id="KW-0408">Iron</keyword>
<accession>A0ABT2EDK7</accession>
<sequence length="459" mass="48638">MAKLFTGLVLVASSWLVAQGAQAQEADAALIQRGEAVAIEGDCAACHSEPGRPAFSGGHPIKSPLGTIYSTNITPSLEAGIGHYSLEEFSAALRQGVRADGGHLYPAMPYTAYAKLTDDDIEALYAYFMHGVAPADVAAEETALPFPFNLRFSMAGWNLLFLDDAPFEPDPARSEQYNRGAYLVQGATHCGTCHTPRNFLMAERDSAALEGASLGTWYAPNITADVQNGIGDWSHAQLVDYLRTGHADNGATAGGPMLEAIDLSFSRMPLTDLEAIATYLLPEGSESAAPINAEASSPDAETSNASAPQPLSDDDTPAALAAISPGERVYRNQCAACHAPDGGGLNGLPSLVGHPVLDKPNADNVVMAVLEGVWPEHRQGMLGFAEELDDFQVADVTNYLMDEFGGSDVRIDTARVAELRAGGAPSTLLLLARVGMVAGAVVVVALLVLMFWRRRKRLR</sequence>
<protein>
    <submittedName>
        <fullName evidence="14">C-type cytochrome</fullName>
    </submittedName>
</protein>
<dbReference type="PANTHER" id="PTHR35008:SF8">
    <property type="entry name" value="ALCOHOL DEHYDROGENASE CYTOCHROME C SUBUNIT"/>
    <property type="match status" value="1"/>
</dbReference>
<dbReference type="PROSITE" id="PS51007">
    <property type="entry name" value="CYTC"/>
    <property type="match status" value="3"/>
</dbReference>
<evidence type="ECO:0000256" key="10">
    <source>
        <dbReference type="SAM" id="MobiDB-lite"/>
    </source>
</evidence>
<evidence type="ECO:0000259" key="13">
    <source>
        <dbReference type="PROSITE" id="PS51007"/>
    </source>
</evidence>
<keyword evidence="11" id="KW-0812">Transmembrane</keyword>
<feature type="signal peptide" evidence="12">
    <location>
        <begin position="1"/>
        <end position="23"/>
    </location>
</feature>
<evidence type="ECO:0000256" key="4">
    <source>
        <dbReference type="ARBA" id="ARBA00022723"/>
    </source>
</evidence>
<evidence type="ECO:0000313" key="15">
    <source>
        <dbReference type="Proteomes" id="UP001165542"/>
    </source>
</evidence>
<evidence type="ECO:0000256" key="8">
    <source>
        <dbReference type="ARBA" id="ARBA00023136"/>
    </source>
</evidence>
<organism evidence="14 15">
    <name type="scientific">Halomonas dongshanensis</name>
    <dbReference type="NCBI Taxonomy" id="2890835"/>
    <lineage>
        <taxon>Bacteria</taxon>
        <taxon>Pseudomonadati</taxon>
        <taxon>Pseudomonadota</taxon>
        <taxon>Gammaproteobacteria</taxon>
        <taxon>Oceanospirillales</taxon>
        <taxon>Halomonadaceae</taxon>
        <taxon>Halomonas</taxon>
    </lineage>
</organism>
<dbReference type="Proteomes" id="UP001165542">
    <property type="component" value="Unassembled WGS sequence"/>
</dbReference>
<dbReference type="PANTHER" id="PTHR35008">
    <property type="entry name" value="BLL4482 PROTEIN-RELATED"/>
    <property type="match status" value="1"/>
</dbReference>
<dbReference type="InterPro" id="IPR014353">
    <property type="entry name" value="Membr-bd_ADH_cyt_c"/>
</dbReference>
<feature type="domain" description="Cytochrome c" evidence="13">
    <location>
        <begin position="29"/>
        <end position="132"/>
    </location>
</feature>
<evidence type="ECO:0000256" key="2">
    <source>
        <dbReference type="ARBA" id="ARBA00022475"/>
    </source>
</evidence>
<evidence type="ECO:0000256" key="3">
    <source>
        <dbReference type="ARBA" id="ARBA00022617"/>
    </source>
</evidence>
<feature type="domain" description="Cytochrome c" evidence="13">
    <location>
        <begin position="175"/>
        <end position="284"/>
    </location>
</feature>
<dbReference type="Pfam" id="PF13442">
    <property type="entry name" value="Cytochrome_CBB3"/>
    <property type="match status" value="1"/>
</dbReference>
<dbReference type="PIRSF" id="PIRSF000018">
    <property type="entry name" value="Mb_ADH_cyt_c"/>
    <property type="match status" value="1"/>
</dbReference>
<dbReference type="Gene3D" id="1.10.760.10">
    <property type="entry name" value="Cytochrome c-like domain"/>
    <property type="match status" value="2"/>
</dbReference>
<dbReference type="InterPro" id="IPR009056">
    <property type="entry name" value="Cyt_c-like_dom"/>
</dbReference>
<comment type="subcellular location">
    <subcellularLocation>
        <location evidence="1">Cell membrane</location>
    </subcellularLocation>
</comment>
<keyword evidence="3 9" id="KW-0349">Heme</keyword>
<dbReference type="RefSeq" id="WP_259036147.1">
    <property type="nucleotide sequence ID" value="NZ_JAJISC010000004.1"/>
</dbReference>
<dbReference type="EMBL" id="JAJISC010000004">
    <property type="protein sequence ID" value="MCS2609640.1"/>
    <property type="molecule type" value="Genomic_DNA"/>
</dbReference>
<evidence type="ECO:0000313" key="14">
    <source>
        <dbReference type="EMBL" id="MCS2609640.1"/>
    </source>
</evidence>
<dbReference type="InterPro" id="IPR036909">
    <property type="entry name" value="Cyt_c-like_dom_sf"/>
</dbReference>
<dbReference type="InterPro" id="IPR051459">
    <property type="entry name" value="Cytochrome_c-type_DH"/>
</dbReference>
<keyword evidence="2" id="KW-1003">Cell membrane</keyword>
<dbReference type="SUPFAM" id="SSF46626">
    <property type="entry name" value="Cytochrome c"/>
    <property type="match status" value="3"/>
</dbReference>
<feature type="transmembrane region" description="Helical" evidence="11">
    <location>
        <begin position="428"/>
        <end position="452"/>
    </location>
</feature>
<keyword evidence="11" id="KW-1133">Transmembrane helix</keyword>
<evidence type="ECO:0000256" key="1">
    <source>
        <dbReference type="ARBA" id="ARBA00004236"/>
    </source>
</evidence>
<evidence type="ECO:0000256" key="7">
    <source>
        <dbReference type="ARBA" id="ARBA00023004"/>
    </source>
</evidence>
<feature type="domain" description="Cytochrome c" evidence="13">
    <location>
        <begin position="321"/>
        <end position="404"/>
    </location>
</feature>
<keyword evidence="8 11" id="KW-0472">Membrane</keyword>
<feature type="region of interest" description="Disordered" evidence="10">
    <location>
        <begin position="290"/>
        <end position="318"/>
    </location>
</feature>
<keyword evidence="5 12" id="KW-0732">Signal</keyword>
<keyword evidence="6" id="KW-0677">Repeat</keyword>
<proteinExistence type="predicted"/>